<dbReference type="Proteomes" id="UP000647587">
    <property type="component" value="Unassembled WGS sequence"/>
</dbReference>
<comment type="caution">
    <text evidence="1">The sequence shown here is derived from an EMBL/GenBank/DDBJ whole genome shotgun (WGS) entry which is preliminary data.</text>
</comment>
<sequence length="74" mass="7749">MGPTALLLTDGVRAVILDDAGTRCLPSGVALSLLLLAQTIVMADDALDAQEIEGMRRCRVQASSSSLSEITPIH</sequence>
<name>A0ABQ2F070_9DEIO</name>
<keyword evidence="2" id="KW-1185">Reference proteome</keyword>
<evidence type="ECO:0000313" key="1">
    <source>
        <dbReference type="EMBL" id="GGK36843.1"/>
    </source>
</evidence>
<proteinExistence type="predicted"/>
<protein>
    <submittedName>
        <fullName evidence="1">Uncharacterized protein</fullName>
    </submittedName>
</protein>
<gene>
    <name evidence="1" type="ORF">GCM10008955_33360</name>
</gene>
<evidence type="ECO:0000313" key="2">
    <source>
        <dbReference type="Proteomes" id="UP000647587"/>
    </source>
</evidence>
<organism evidence="1 2">
    <name type="scientific">Deinococcus malanensis</name>
    <dbReference type="NCBI Taxonomy" id="1706855"/>
    <lineage>
        <taxon>Bacteria</taxon>
        <taxon>Thermotogati</taxon>
        <taxon>Deinococcota</taxon>
        <taxon>Deinococci</taxon>
        <taxon>Deinococcales</taxon>
        <taxon>Deinococcaceae</taxon>
        <taxon>Deinococcus</taxon>
    </lineage>
</organism>
<dbReference type="EMBL" id="BMPP01000016">
    <property type="protein sequence ID" value="GGK36843.1"/>
    <property type="molecule type" value="Genomic_DNA"/>
</dbReference>
<reference evidence="2" key="1">
    <citation type="journal article" date="2019" name="Int. J. Syst. Evol. Microbiol.">
        <title>The Global Catalogue of Microorganisms (GCM) 10K type strain sequencing project: providing services to taxonomists for standard genome sequencing and annotation.</title>
        <authorList>
            <consortium name="The Broad Institute Genomics Platform"/>
            <consortium name="The Broad Institute Genome Sequencing Center for Infectious Disease"/>
            <person name="Wu L."/>
            <person name="Ma J."/>
        </authorList>
    </citation>
    <scope>NUCLEOTIDE SEQUENCE [LARGE SCALE GENOMIC DNA]</scope>
    <source>
        <strain evidence="2">JCM 30331</strain>
    </source>
</reference>
<accession>A0ABQ2F070</accession>
<dbReference type="RefSeq" id="WP_189010782.1">
    <property type="nucleotide sequence ID" value="NZ_BMPP01000016.1"/>
</dbReference>